<feature type="non-terminal residue" evidence="6">
    <location>
        <position position="1"/>
    </location>
</feature>
<evidence type="ECO:0000256" key="4">
    <source>
        <dbReference type="ARBA" id="ARBA00022842"/>
    </source>
</evidence>
<evidence type="ECO:0000313" key="6">
    <source>
        <dbReference type="EMBL" id="KAL3375597.1"/>
    </source>
</evidence>
<evidence type="ECO:0000256" key="3">
    <source>
        <dbReference type="ARBA" id="ARBA00022801"/>
    </source>
</evidence>
<keyword evidence="5" id="KW-0812">Transmembrane</keyword>
<comment type="caution">
    <text evidence="6">The sequence shown here is derived from an EMBL/GenBank/DDBJ whole genome shotgun (WGS) entry which is preliminary data.</text>
</comment>
<dbReference type="InterPro" id="IPR016965">
    <property type="entry name" value="Pase_PHOSPHO-typ"/>
</dbReference>
<feature type="transmembrane region" description="Helical" evidence="5">
    <location>
        <begin position="28"/>
        <end position="48"/>
    </location>
</feature>
<comment type="cofactor">
    <cofactor evidence="1">
        <name>Mg(2+)</name>
        <dbReference type="ChEBI" id="CHEBI:18420"/>
    </cofactor>
</comment>
<dbReference type="InterPro" id="IPR023214">
    <property type="entry name" value="HAD_sf"/>
</dbReference>
<dbReference type="Pfam" id="PF06888">
    <property type="entry name" value="Put_Phosphatase"/>
    <property type="match status" value="1"/>
</dbReference>
<dbReference type="NCBIfam" id="TIGR01489">
    <property type="entry name" value="DKMTPPase-SF"/>
    <property type="match status" value="1"/>
</dbReference>
<dbReference type="Proteomes" id="UP001627284">
    <property type="component" value="Unassembled WGS sequence"/>
</dbReference>
<dbReference type="InterPro" id="IPR036412">
    <property type="entry name" value="HAD-like_sf"/>
</dbReference>
<dbReference type="AlphaFoldDB" id="A0ABD2V621"/>
<organism evidence="6 7">
    <name type="scientific">Solanum stoloniferum</name>
    <dbReference type="NCBI Taxonomy" id="62892"/>
    <lineage>
        <taxon>Eukaryota</taxon>
        <taxon>Viridiplantae</taxon>
        <taxon>Streptophyta</taxon>
        <taxon>Embryophyta</taxon>
        <taxon>Tracheophyta</taxon>
        <taxon>Spermatophyta</taxon>
        <taxon>Magnoliopsida</taxon>
        <taxon>eudicotyledons</taxon>
        <taxon>Gunneridae</taxon>
        <taxon>Pentapetalae</taxon>
        <taxon>asterids</taxon>
        <taxon>lamiids</taxon>
        <taxon>Solanales</taxon>
        <taxon>Solanaceae</taxon>
        <taxon>Solanoideae</taxon>
        <taxon>Solaneae</taxon>
        <taxon>Solanum</taxon>
    </lineage>
</organism>
<proteinExistence type="predicted"/>
<dbReference type="GO" id="GO:0046872">
    <property type="term" value="F:metal ion binding"/>
    <property type="evidence" value="ECO:0007669"/>
    <property type="project" value="UniProtKB-KW"/>
</dbReference>
<accession>A0ABD2V621</accession>
<evidence type="ECO:0000313" key="7">
    <source>
        <dbReference type="Proteomes" id="UP001627284"/>
    </source>
</evidence>
<keyword evidence="3" id="KW-0378">Hydrolase</keyword>
<reference evidence="6 7" key="1">
    <citation type="submission" date="2024-05" db="EMBL/GenBank/DDBJ databases">
        <title>De novo assembly of an allotetraploid wild potato.</title>
        <authorList>
            <person name="Hosaka A.J."/>
        </authorList>
    </citation>
    <scope>NUCLEOTIDE SEQUENCE [LARGE SCALE GENOMIC DNA]</scope>
    <source>
        <tissue evidence="6">Young leaves</tissue>
    </source>
</reference>
<name>A0ABD2V621_9SOLN</name>
<keyword evidence="5" id="KW-0472">Membrane</keyword>
<evidence type="ECO:0000256" key="1">
    <source>
        <dbReference type="ARBA" id="ARBA00001946"/>
    </source>
</evidence>
<dbReference type="NCBIfam" id="TIGR01488">
    <property type="entry name" value="HAD-SF-IB"/>
    <property type="match status" value="1"/>
</dbReference>
<keyword evidence="2" id="KW-0479">Metal-binding</keyword>
<protein>
    <recommendedName>
        <fullName evidence="8">Inorganic pyrophosphatase 1</fullName>
    </recommendedName>
</protein>
<evidence type="ECO:0000256" key="2">
    <source>
        <dbReference type="ARBA" id="ARBA00022723"/>
    </source>
</evidence>
<dbReference type="InterPro" id="IPR006384">
    <property type="entry name" value="HAD_hydro_PyrdxlP_Pase-like"/>
</dbReference>
<dbReference type="EMBL" id="JBJKTR010000003">
    <property type="protein sequence ID" value="KAL3375597.1"/>
    <property type="molecule type" value="Genomic_DNA"/>
</dbReference>
<dbReference type="SUPFAM" id="SSF56784">
    <property type="entry name" value="HAD-like"/>
    <property type="match status" value="1"/>
</dbReference>
<keyword evidence="5" id="KW-1133">Transmembrane helix</keyword>
<dbReference type="GO" id="GO:0016787">
    <property type="term" value="F:hydrolase activity"/>
    <property type="evidence" value="ECO:0007669"/>
    <property type="project" value="UniProtKB-KW"/>
</dbReference>
<keyword evidence="4" id="KW-0460">Magnesium</keyword>
<dbReference type="PANTHER" id="PTHR20889">
    <property type="entry name" value="PHOSPHATASE, ORPHAN 1, 2"/>
    <property type="match status" value="1"/>
</dbReference>
<dbReference type="PANTHER" id="PTHR20889:SF14">
    <property type="entry name" value="INORGANIC PYROPHOSPHATASE 1-LIKE"/>
    <property type="match status" value="1"/>
</dbReference>
<keyword evidence="7" id="KW-1185">Reference proteome</keyword>
<dbReference type="Gene3D" id="3.40.50.1000">
    <property type="entry name" value="HAD superfamily/HAD-like"/>
    <property type="match status" value="1"/>
</dbReference>
<evidence type="ECO:0000256" key="5">
    <source>
        <dbReference type="SAM" id="Phobius"/>
    </source>
</evidence>
<sequence length="311" mass="35667">QIYKHSFQLYKDPSHHFKLKTIRKKLEALYFVCYIHTLKVMAGIVVVFDFDKTIIDLDSDNWVIDELGATDLFNRLLPTMPWNSLMDRMMKELHEQGKTINDIEQVLKRVPVIPRVVPAIKAAHALGCDLRIVSDANVFYIETILKHLGIHDCFTEINTNPGYVDEQGKLKILPYHDVHHGCSFNTCPPNMCKGLVIERMQASLAKKGKKRMIYLGDGAGDFCPSLKLKEQDFVMPRKDFPVWNLINDNRNLIRAEIHGWSDGEEQQHILLQIIKAITIEENQILSTDCCKFQTIPINTVHEALPKALPLP</sequence>
<gene>
    <name evidence="6" type="ORF">AABB24_006854</name>
</gene>
<evidence type="ECO:0008006" key="8">
    <source>
        <dbReference type="Google" id="ProtNLM"/>
    </source>
</evidence>